<feature type="domain" description="Creatinase N-terminal" evidence="5">
    <location>
        <begin position="17"/>
        <end position="148"/>
    </location>
</feature>
<dbReference type="Pfam" id="PF16188">
    <property type="entry name" value="Peptidase_M24_C"/>
    <property type="match status" value="1"/>
</dbReference>
<dbReference type="InterPro" id="IPR050422">
    <property type="entry name" value="X-Pro_aminopeptidase_P"/>
</dbReference>
<dbReference type="Gene3D" id="3.90.230.10">
    <property type="entry name" value="Creatinase/methionine aminopeptidase superfamily"/>
    <property type="match status" value="1"/>
</dbReference>
<dbReference type="PANTHER" id="PTHR43763:SF6">
    <property type="entry name" value="XAA-PRO AMINOPEPTIDASE 1"/>
    <property type="match status" value="1"/>
</dbReference>
<dbReference type="InterPro" id="IPR029149">
    <property type="entry name" value="Creatin/AminoP/Spt16_N"/>
</dbReference>
<name>A0A501WPY5_9RHOB</name>
<evidence type="ECO:0000256" key="2">
    <source>
        <dbReference type="ARBA" id="ARBA00022723"/>
    </source>
</evidence>
<comment type="caution">
    <text evidence="7">The sequence shown here is derived from an EMBL/GenBank/DDBJ whole genome shotgun (WGS) entry which is preliminary data.</text>
</comment>
<gene>
    <name evidence="7" type="ORF">FJM51_12375</name>
</gene>
<dbReference type="FunFam" id="3.90.230.10:FF:000009">
    <property type="entry name" value="xaa-Pro aminopeptidase 2"/>
    <property type="match status" value="1"/>
</dbReference>
<dbReference type="EMBL" id="VFRP01000011">
    <property type="protein sequence ID" value="TPE50174.1"/>
    <property type="molecule type" value="Genomic_DNA"/>
</dbReference>
<accession>A0A501WPY5</accession>
<dbReference type="CDD" id="cd01085">
    <property type="entry name" value="APP"/>
    <property type="match status" value="1"/>
</dbReference>
<keyword evidence="3" id="KW-0378">Hydrolase</keyword>
<dbReference type="AlphaFoldDB" id="A0A501WPY5"/>
<evidence type="ECO:0000313" key="8">
    <source>
        <dbReference type="Proteomes" id="UP000319255"/>
    </source>
</evidence>
<keyword evidence="7" id="KW-0645">Protease</keyword>
<dbReference type="PANTHER" id="PTHR43763">
    <property type="entry name" value="XAA-PRO AMINOPEPTIDASE 1"/>
    <property type="match status" value="1"/>
</dbReference>
<dbReference type="InterPro" id="IPR032416">
    <property type="entry name" value="Peptidase_M24_C"/>
</dbReference>
<evidence type="ECO:0000256" key="1">
    <source>
        <dbReference type="ARBA" id="ARBA00008766"/>
    </source>
</evidence>
<sequence length="600" mass="64166">MLQDFRRRTMPETGAPRLAALRAAMAEAGVDAFLVPRADAHQGENVAPRDERLAWLTGFTGSAGAAAVARERAAVFVDGRYRLQVRDQVDTGVFETLRIPEDAVADWLVAAIPGGGRLGFDPWLHTRGEIDRLEETLGRHQIGLARVANLVDAVWPDQPPPPAEPIVPHPDRLAGRPSAEKRAELAAALAAKDLAAFVLTFPDSIAWLLNIRGSDIARTPVGLAFAILGADGRVSLFVDPAQVGPETRAHLGPEVSVAPREALGPALDALKGRVGLDKARAPVWIADRLAEGRAEIAWETDPCLLPKACKTEAELAGSRAAHLRDAAAMAEFLAWLDAEAPSGKLTETAVVRRLEEFRAATGQLRDISFETICGAGSDGAIVHYRVTEDSDRPVRPGELLLVDSGAQYPDGTTDITRTVAVGAPPEAAIRPFTLVLRGLIAVSRQNWPEGRTGRDIDVLARAALWNTGLDYDHGTGHGVGAYLGVHEGPQSLSSRGLEPLRAGMVVSVEPGYYREGAFGIRTENLVAVRPAATPEGGERAMLGFETLTLAPIDRRLIDPALLGPEERAWLDAYHARVLAEVGPAVTPETARWLAKACAPI</sequence>
<dbReference type="Proteomes" id="UP000319255">
    <property type="component" value="Unassembled WGS sequence"/>
</dbReference>
<feature type="domain" description="Peptidase M24 C-terminal" evidence="6">
    <location>
        <begin position="541"/>
        <end position="600"/>
    </location>
</feature>
<dbReference type="SUPFAM" id="SSF55920">
    <property type="entry name" value="Creatinase/aminopeptidase"/>
    <property type="match status" value="1"/>
</dbReference>
<dbReference type="OrthoDB" id="9806388at2"/>
<dbReference type="Gene3D" id="3.40.350.10">
    <property type="entry name" value="Creatinase/prolidase N-terminal domain"/>
    <property type="match status" value="2"/>
</dbReference>
<evidence type="ECO:0000256" key="3">
    <source>
        <dbReference type="ARBA" id="ARBA00022801"/>
    </source>
</evidence>
<evidence type="ECO:0000259" key="4">
    <source>
        <dbReference type="Pfam" id="PF00557"/>
    </source>
</evidence>
<keyword evidence="8" id="KW-1185">Reference proteome</keyword>
<evidence type="ECO:0000313" key="7">
    <source>
        <dbReference type="EMBL" id="TPE50174.1"/>
    </source>
</evidence>
<proteinExistence type="inferred from homology"/>
<reference evidence="7 8" key="1">
    <citation type="submission" date="2019-06" db="EMBL/GenBank/DDBJ databases">
        <title>A novel bacterium of genus Amaricoccus, isolated from marine sediment.</title>
        <authorList>
            <person name="Huang H."/>
            <person name="Mo K."/>
            <person name="Hu Y."/>
        </authorList>
    </citation>
    <scope>NUCLEOTIDE SEQUENCE [LARGE SCALE GENOMIC DNA]</scope>
    <source>
        <strain evidence="7 8">HB172011</strain>
    </source>
</reference>
<dbReference type="GO" id="GO:0046872">
    <property type="term" value="F:metal ion binding"/>
    <property type="evidence" value="ECO:0007669"/>
    <property type="project" value="UniProtKB-KW"/>
</dbReference>
<dbReference type="RefSeq" id="WP_140454458.1">
    <property type="nucleotide sequence ID" value="NZ_VFRP01000011.1"/>
</dbReference>
<organism evidence="7 8">
    <name type="scientific">Amaricoccus solimangrovi</name>
    <dbReference type="NCBI Taxonomy" id="2589815"/>
    <lineage>
        <taxon>Bacteria</taxon>
        <taxon>Pseudomonadati</taxon>
        <taxon>Pseudomonadota</taxon>
        <taxon>Alphaproteobacteria</taxon>
        <taxon>Rhodobacterales</taxon>
        <taxon>Paracoccaceae</taxon>
        <taxon>Amaricoccus</taxon>
    </lineage>
</organism>
<keyword evidence="7" id="KW-0031">Aminopeptidase</keyword>
<evidence type="ECO:0000259" key="6">
    <source>
        <dbReference type="Pfam" id="PF16188"/>
    </source>
</evidence>
<dbReference type="InterPro" id="IPR000587">
    <property type="entry name" value="Creatinase_N"/>
</dbReference>
<dbReference type="Pfam" id="PF00557">
    <property type="entry name" value="Peptidase_M24"/>
    <property type="match status" value="1"/>
</dbReference>
<dbReference type="InterPro" id="IPR000994">
    <property type="entry name" value="Pept_M24"/>
</dbReference>
<keyword evidence="2" id="KW-0479">Metal-binding</keyword>
<dbReference type="InterPro" id="IPR033740">
    <property type="entry name" value="Pept_M24B"/>
</dbReference>
<dbReference type="GO" id="GO:0005737">
    <property type="term" value="C:cytoplasm"/>
    <property type="evidence" value="ECO:0007669"/>
    <property type="project" value="UniProtKB-ARBA"/>
</dbReference>
<dbReference type="GO" id="GO:0070006">
    <property type="term" value="F:metalloaminopeptidase activity"/>
    <property type="evidence" value="ECO:0007669"/>
    <property type="project" value="InterPro"/>
</dbReference>
<dbReference type="Pfam" id="PF01321">
    <property type="entry name" value="Creatinase_N"/>
    <property type="match status" value="1"/>
</dbReference>
<dbReference type="SUPFAM" id="SSF53092">
    <property type="entry name" value="Creatinase/prolidase N-terminal domain"/>
    <property type="match status" value="1"/>
</dbReference>
<dbReference type="Pfam" id="PF16189">
    <property type="entry name" value="Creatinase_N_2"/>
    <property type="match status" value="1"/>
</dbReference>
<feature type="domain" description="Peptidase M24" evidence="4">
    <location>
        <begin position="319"/>
        <end position="529"/>
    </location>
</feature>
<comment type="similarity">
    <text evidence="1">Belongs to the peptidase M24B family.</text>
</comment>
<protein>
    <submittedName>
        <fullName evidence="7">Aminopeptidase P family protein</fullName>
    </submittedName>
</protein>
<dbReference type="InterPro" id="IPR036005">
    <property type="entry name" value="Creatinase/aminopeptidase-like"/>
</dbReference>
<evidence type="ECO:0000259" key="5">
    <source>
        <dbReference type="Pfam" id="PF01321"/>
    </source>
</evidence>